<comment type="caution">
    <text evidence="8">The sequence shown here is derived from an EMBL/GenBank/DDBJ whole genome shotgun (WGS) entry which is preliminary data.</text>
</comment>
<feature type="domain" description="DUF2179" evidence="7">
    <location>
        <begin position="226"/>
        <end position="278"/>
    </location>
</feature>
<evidence type="ECO:0000256" key="3">
    <source>
        <dbReference type="ARBA" id="ARBA00022692"/>
    </source>
</evidence>
<dbReference type="Pfam" id="PF02588">
    <property type="entry name" value="YitT_membrane"/>
    <property type="match status" value="1"/>
</dbReference>
<keyword evidence="3 6" id="KW-0812">Transmembrane</keyword>
<dbReference type="Gene3D" id="3.30.70.120">
    <property type="match status" value="1"/>
</dbReference>
<dbReference type="CDD" id="cd16380">
    <property type="entry name" value="YitT_C"/>
    <property type="match status" value="1"/>
</dbReference>
<dbReference type="PIRSF" id="PIRSF006483">
    <property type="entry name" value="Membrane_protein_YitT"/>
    <property type="match status" value="1"/>
</dbReference>
<sequence length="317" mass="35333">MAKTRTREYSIKIIVFIVSAFLVAMSMNFFYIPNNIFSGGFNGVAQLISLFFHAMFGWNLQVGAIIMAFNIPVAFVGWKWAGHEFTIWSFLQNFFANGLQILLPQVSLVHQEPILAGMFGGLLMGVAIGITFKFGFSTGGMDIVAAAVQKASGKSIGFITLFINGAIVLISGTFIGWQNAMYTIIGIYITTIAIDSIHTRYQKLTAFIVTRRSSEVAKALQESVVRGITIMPSFGAYTQEPSSTLMMVLSRYELREMEILTKTIDPEAFINIVNTVETSNNFWNEDLQSQIRYERIAAQAQITEALNLDEEAEKFKN</sequence>
<reference evidence="8 9" key="1">
    <citation type="submission" date="2019-01" db="EMBL/GenBank/DDBJ databases">
        <title>Weissella sp. nov., a novel lactic acid bacterium isolated from animal feces.</title>
        <authorList>
            <person name="Wang L.-T."/>
        </authorList>
    </citation>
    <scope>NUCLEOTIDE SEQUENCE [LARGE SCALE GENOMIC DNA]</scope>
    <source>
        <strain evidence="8 9">8H-2</strain>
    </source>
</reference>
<gene>
    <name evidence="8" type="ORF">ESZ50_03185</name>
</gene>
<feature type="transmembrane region" description="Helical" evidence="6">
    <location>
        <begin position="12"/>
        <end position="32"/>
    </location>
</feature>
<evidence type="ECO:0000256" key="1">
    <source>
        <dbReference type="ARBA" id="ARBA00004651"/>
    </source>
</evidence>
<dbReference type="InterPro" id="IPR051461">
    <property type="entry name" value="UPF0750_membrane"/>
</dbReference>
<dbReference type="InterPro" id="IPR003740">
    <property type="entry name" value="YitT"/>
</dbReference>
<comment type="subcellular location">
    <subcellularLocation>
        <location evidence="1">Cell membrane</location>
        <topology evidence="1">Multi-pass membrane protein</topology>
    </subcellularLocation>
</comment>
<evidence type="ECO:0000256" key="2">
    <source>
        <dbReference type="ARBA" id="ARBA00022475"/>
    </source>
</evidence>
<dbReference type="Proteomes" id="UP000371977">
    <property type="component" value="Unassembled WGS sequence"/>
</dbReference>
<dbReference type="PANTHER" id="PTHR33545:SF5">
    <property type="entry name" value="UPF0750 MEMBRANE PROTEIN YITT"/>
    <property type="match status" value="1"/>
</dbReference>
<evidence type="ECO:0000313" key="8">
    <source>
        <dbReference type="EMBL" id="TYC50070.1"/>
    </source>
</evidence>
<keyword evidence="5 6" id="KW-0472">Membrane</keyword>
<feature type="transmembrane region" description="Helical" evidence="6">
    <location>
        <begin position="85"/>
        <end position="103"/>
    </location>
</feature>
<feature type="transmembrane region" description="Helical" evidence="6">
    <location>
        <begin position="156"/>
        <end position="174"/>
    </location>
</feature>
<keyword evidence="2" id="KW-1003">Cell membrane</keyword>
<dbReference type="OrthoDB" id="2417289at2"/>
<dbReference type="EMBL" id="SDGZ01000010">
    <property type="protein sequence ID" value="TYC50070.1"/>
    <property type="molecule type" value="Genomic_DNA"/>
</dbReference>
<evidence type="ECO:0000256" key="6">
    <source>
        <dbReference type="SAM" id="Phobius"/>
    </source>
</evidence>
<keyword evidence="9" id="KW-1185">Reference proteome</keyword>
<feature type="transmembrane region" description="Helical" evidence="6">
    <location>
        <begin position="115"/>
        <end position="136"/>
    </location>
</feature>
<dbReference type="InterPro" id="IPR019264">
    <property type="entry name" value="DUF2179"/>
</dbReference>
<dbReference type="RefSeq" id="WP_148622152.1">
    <property type="nucleotide sequence ID" value="NZ_SDGZ01000010.1"/>
</dbReference>
<dbReference type="AlphaFoldDB" id="A0A6C2C7R8"/>
<dbReference type="InterPro" id="IPR015867">
    <property type="entry name" value="N-reg_PII/ATP_PRibTrfase_C"/>
</dbReference>
<name>A0A6C2C7R8_9LACO</name>
<evidence type="ECO:0000256" key="4">
    <source>
        <dbReference type="ARBA" id="ARBA00022989"/>
    </source>
</evidence>
<dbReference type="Pfam" id="PF10035">
    <property type="entry name" value="DUF2179"/>
    <property type="match status" value="1"/>
</dbReference>
<feature type="transmembrane region" description="Helical" evidence="6">
    <location>
        <begin position="52"/>
        <end position="78"/>
    </location>
</feature>
<dbReference type="PANTHER" id="PTHR33545">
    <property type="entry name" value="UPF0750 MEMBRANE PROTEIN YITT-RELATED"/>
    <property type="match status" value="1"/>
</dbReference>
<evidence type="ECO:0000313" key="9">
    <source>
        <dbReference type="Proteomes" id="UP000371977"/>
    </source>
</evidence>
<organism evidence="8 9">
    <name type="scientific">Weissella muntiaci</name>
    <dbReference type="NCBI Taxonomy" id="2508881"/>
    <lineage>
        <taxon>Bacteria</taxon>
        <taxon>Bacillati</taxon>
        <taxon>Bacillota</taxon>
        <taxon>Bacilli</taxon>
        <taxon>Lactobacillales</taxon>
        <taxon>Lactobacillaceae</taxon>
        <taxon>Weissella</taxon>
    </lineage>
</organism>
<proteinExistence type="predicted"/>
<accession>A0A6C2C7R8</accession>
<protein>
    <submittedName>
        <fullName evidence="8">YitT family protein</fullName>
    </submittedName>
</protein>
<dbReference type="GO" id="GO:0005886">
    <property type="term" value="C:plasma membrane"/>
    <property type="evidence" value="ECO:0007669"/>
    <property type="project" value="UniProtKB-SubCell"/>
</dbReference>
<evidence type="ECO:0000256" key="5">
    <source>
        <dbReference type="ARBA" id="ARBA00023136"/>
    </source>
</evidence>
<keyword evidence="4 6" id="KW-1133">Transmembrane helix</keyword>
<evidence type="ECO:0000259" key="7">
    <source>
        <dbReference type="Pfam" id="PF10035"/>
    </source>
</evidence>